<keyword evidence="9" id="KW-1185">Reference proteome</keyword>
<dbReference type="GO" id="GO:0009063">
    <property type="term" value="P:amino acid catabolic process"/>
    <property type="evidence" value="ECO:0007669"/>
    <property type="project" value="TreeGrafter"/>
</dbReference>
<sequence>MQKGISNSVPDPMVTLNSVRALANNSLTTRPTVTIIGAGVAGLSAAYELLRLGAKVTLLEADPSHIGGRVRTLRESDKLYAELGAMRIPTEHHLTRHYIREMGLKMRHFVQENDKTFAMIRGQKVPRNEAGFEQLKQHFALTERELKMSADNMWEIAITEVLNSLSGDEQRALYDGTLRSDKLKALDEMSLKDAFIAAGLSLDALEYVSAIYGVSTLMHTSLSEHLREELERVWFDGFDEVVGGTDLLPRKLFEKIQHKVQFKAGARVVAIDSQANGVAVTYQLRDRSRHTLRSDFAICTLPFGVLGKIDFNQSINPGKSRAFAQVNYDSATKVLVRTKNRFWELNEGIYGGSTIYDVGLGHTWFPADNASNKDPQVSRSPSYLLASYTWGQHARRVDTLNNFELKEFIFTELKKVHPYIERDDIVSVLRWSWTNHTHSAGAYAFFNPRDHQDFYALMTQPEQRLCFAGEHCSMYHSWIQGALISALEAVQYISEKA</sequence>
<evidence type="ECO:0000256" key="5">
    <source>
        <dbReference type="ARBA" id="ARBA00023070"/>
    </source>
</evidence>
<dbReference type="PANTHER" id="PTHR10742">
    <property type="entry name" value="FLAVIN MONOAMINE OXIDASE"/>
    <property type="match status" value="1"/>
</dbReference>
<comment type="catalytic activity">
    <reaction evidence="6">
        <text>L-tryptophan + O2 = indole-3-acetamide + CO2 + H2O</text>
        <dbReference type="Rhea" id="RHEA:16165"/>
        <dbReference type="ChEBI" id="CHEBI:15377"/>
        <dbReference type="ChEBI" id="CHEBI:15379"/>
        <dbReference type="ChEBI" id="CHEBI:16031"/>
        <dbReference type="ChEBI" id="CHEBI:16526"/>
        <dbReference type="ChEBI" id="CHEBI:57912"/>
        <dbReference type="EC" id="1.13.12.3"/>
    </reaction>
</comment>
<dbReference type="PATRIC" id="fig|43658.5.peg.2743"/>
<comment type="caution">
    <text evidence="8">The sequence shown here is derived from an EMBL/GenBank/DDBJ whole genome shotgun (WGS) entry which is preliminary data.</text>
</comment>
<evidence type="ECO:0000256" key="6">
    <source>
        <dbReference type="ARBA" id="ARBA00047321"/>
    </source>
</evidence>
<protein>
    <recommendedName>
        <fullName evidence="4">Tryptophan 2-monooxygenase</fullName>
        <ecNumber evidence="3">1.13.12.3</ecNumber>
    </recommendedName>
</protein>
<dbReference type="GO" id="GO:0050361">
    <property type="term" value="F:tryptophan 2-monooxygenase activity"/>
    <property type="evidence" value="ECO:0007669"/>
    <property type="project" value="UniProtKB-EC"/>
</dbReference>
<dbReference type="Gene3D" id="1.20.1440.240">
    <property type="match status" value="1"/>
</dbReference>
<evidence type="ECO:0000313" key="8">
    <source>
        <dbReference type="EMBL" id="KJZ08318.1"/>
    </source>
</evidence>
<dbReference type="Gene3D" id="3.50.50.60">
    <property type="entry name" value="FAD/NAD(P)-binding domain"/>
    <property type="match status" value="1"/>
</dbReference>
<dbReference type="OrthoDB" id="337830at2"/>
<dbReference type="InterPro" id="IPR036188">
    <property type="entry name" value="FAD/NAD-bd_sf"/>
</dbReference>
<dbReference type="Pfam" id="PF01593">
    <property type="entry name" value="Amino_oxidase"/>
    <property type="match status" value="1"/>
</dbReference>
<dbReference type="Proteomes" id="UP000033452">
    <property type="component" value="Unassembled WGS sequence"/>
</dbReference>
<evidence type="ECO:0000256" key="1">
    <source>
        <dbReference type="ARBA" id="ARBA00004814"/>
    </source>
</evidence>
<keyword evidence="5" id="KW-0073">Auxin biosynthesis</keyword>
<dbReference type="GO" id="GO:0009851">
    <property type="term" value="P:auxin biosynthetic process"/>
    <property type="evidence" value="ECO:0007669"/>
    <property type="project" value="UniProtKB-KW"/>
</dbReference>
<dbReference type="AlphaFoldDB" id="A0A0F4QKT4"/>
<evidence type="ECO:0000313" key="9">
    <source>
        <dbReference type="Proteomes" id="UP000033452"/>
    </source>
</evidence>
<name>A0A0F4QKT4_9GAMM</name>
<evidence type="ECO:0000256" key="4">
    <source>
        <dbReference type="ARBA" id="ARBA00017871"/>
    </source>
</evidence>
<dbReference type="EC" id="1.13.12.3" evidence="3"/>
<reference evidence="8 9" key="1">
    <citation type="journal article" date="2015" name="BMC Genomics">
        <title>Genome mining reveals unlocked bioactive potential of marine Gram-negative bacteria.</title>
        <authorList>
            <person name="Machado H."/>
            <person name="Sonnenschein E.C."/>
            <person name="Melchiorsen J."/>
            <person name="Gram L."/>
        </authorList>
    </citation>
    <scope>NUCLEOTIDE SEQUENCE [LARGE SCALE GENOMIC DNA]</scope>
    <source>
        <strain evidence="8 9">S2471</strain>
    </source>
</reference>
<dbReference type="InterPro" id="IPR002937">
    <property type="entry name" value="Amino_oxidase"/>
</dbReference>
<dbReference type="SUPFAM" id="SSF51905">
    <property type="entry name" value="FAD/NAD(P)-binding domain"/>
    <property type="match status" value="1"/>
</dbReference>
<dbReference type="Gene3D" id="3.90.660.10">
    <property type="match status" value="1"/>
</dbReference>
<gene>
    <name evidence="8" type="ORF">TW77_12980</name>
</gene>
<dbReference type="PANTHER" id="PTHR10742:SF342">
    <property type="entry name" value="AMINE OXIDASE"/>
    <property type="match status" value="1"/>
</dbReference>
<comment type="similarity">
    <text evidence="2">Belongs to the tryptophan 2-monooxygenase family.</text>
</comment>
<dbReference type="InterPro" id="IPR050281">
    <property type="entry name" value="Flavin_monoamine_oxidase"/>
</dbReference>
<evidence type="ECO:0000259" key="7">
    <source>
        <dbReference type="Pfam" id="PF01593"/>
    </source>
</evidence>
<evidence type="ECO:0000256" key="3">
    <source>
        <dbReference type="ARBA" id="ARBA00012535"/>
    </source>
</evidence>
<comment type="pathway">
    <text evidence="1">Plant hormone metabolism; auxin biosynthesis.</text>
</comment>
<dbReference type="RefSeq" id="WP_046005405.1">
    <property type="nucleotide sequence ID" value="NZ_JXYA01000027.1"/>
</dbReference>
<evidence type="ECO:0000256" key="2">
    <source>
        <dbReference type="ARBA" id="ARBA00005833"/>
    </source>
</evidence>
<dbReference type="SUPFAM" id="SSF54373">
    <property type="entry name" value="FAD-linked reductases, C-terminal domain"/>
    <property type="match status" value="1"/>
</dbReference>
<proteinExistence type="inferred from homology"/>
<feature type="domain" description="Amine oxidase" evidence="7">
    <location>
        <begin position="40"/>
        <end position="493"/>
    </location>
</feature>
<accession>A0A0F4QKT4</accession>
<organism evidence="8 9">
    <name type="scientific">Pseudoalteromonas rubra</name>
    <dbReference type="NCBI Taxonomy" id="43658"/>
    <lineage>
        <taxon>Bacteria</taxon>
        <taxon>Pseudomonadati</taxon>
        <taxon>Pseudomonadota</taxon>
        <taxon>Gammaproteobacteria</taxon>
        <taxon>Alteromonadales</taxon>
        <taxon>Pseudoalteromonadaceae</taxon>
        <taxon>Pseudoalteromonas</taxon>
    </lineage>
</organism>
<dbReference type="EMBL" id="JXYA01000027">
    <property type="protein sequence ID" value="KJZ08318.1"/>
    <property type="molecule type" value="Genomic_DNA"/>
</dbReference>
<dbReference type="GO" id="GO:0001716">
    <property type="term" value="F:L-amino-acid oxidase activity"/>
    <property type="evidence" value="ECO:0007669"/>
    <property type="project" value="TreeGrafter"/>
</dbReference>